<dbReference type="InterPro" id="IPR052030">
    <property type="entry name" value="Peptidase_M20/M20A_hydrolases"/>
</dbReference>
<evidence type="ECO:0000256" key="3">
    <source>
        <dbReference type="SAM" id="MobiDB-lite"/>
    </source>
</evidence>
<dbReference type="FunFam" id="3.30.70.360:FF:000004">
    <property type="entry name" value="Peptidase M20 domain-containing protein 2"/>
    <property type="match status" value="1"/>
</dbReference>
<reference evidence="5" key="1">
    <citation type="journal article" date="2021" name="Genome Biol. Evol.">
        <title>The assembled and annotated genome of the fairy-ring fungus Marasmius oreades.</title>
        <authorList>
            <person name="Hiltunen M."/>
            <person name="Ament-Velasquez S.L."/>
            <person name="Johannesson H."/>
        </authorList>
    </citation>
    <scope>NUCLEOTIDE SEQUENCE</scope>
    <source>
        <strain evidence="5">03SP1</strain>
    </source>
</reference>
<accession>A0A9P7UQY2</accession>
<dbReference type="InterPro" id="IPR011650">
    <property type="entry name" value="Peptidase_M20_dimer"/>
</dbReference>
<dbReference type="AlphaFoldDB" id="A0A9P7UQY2"/>
<feature type="region of interest" description="Disordered" evidence="3">
    <location>
        <begin position="1"/>
        <end position="26"/>
    </location>
</feature>
<gene>
    <name evidence="5" type="ORF">E1B28_009897</name>
</gene>
<evidence type="ECO:0000313" key="5">
    <source>
        <dbReference type="EMBL" id="KAG7090813.1"/>
    </source>
</evidence>
<sequence>MADKNEDWNTVLWRPDNSDEWNKPELDPEPKVWNMEYLTTISDTISRRSGDLRELSMAVHSNPELGYAEYKTHDILVNFMRKQEGWKVTPNYELPTAWLATYESPEAKEDTRVIGINSEMDALPKIGHACGHNLIAITGVAVALGVKAVLEKFGLPGKIALLGTPAEEGGHGKVKLLKAGAYKTMAACLMAHPAPGPRHTLSLTSCLALKKIEAEFFGHTAHAALSPWEGKNALDAAVLAYTSIAALRQQMHPTWRVHGIFEGKDWAVNVIPAYAKFIVGVRASTRAEQEIAMKKVLPCFEAAASATGCTVKLTIDEGTFDLRQNVGLGQDVERTFKTKFGRVERERWGIKSASTDFGNIGYELPALHPGYAIPTVPDGGNHTPLFTSAAATDAAHRATLDVAEALALTGVRVVLDDDWYNKEVLEKFEEDKVRRSQGVLGIA</sequence>
<dbReference type="SUPFAM" id="SSF55031">
    <property type="entry name" value="Bacterial exopeptidase dimerisation domain"/>
    <property type="match status" value="1"/>
</dbReference>
<dbReference type="InterPro" id="IPR002933">
    <property type="entry name" value="Peptidase_M20"/>
</dbReference>
<dbReference type="SUPFAM" id="SSF53187">
    <property type="entry name" value="Zn-dependent exopeptidases"/>
    <property type="match status" value="1"/>
</dbReference>
<proteinExistence type="inferred from homology"/>
<organism evidence="5 6">
    <name type="scientific">Marasmius oreades</name>
    <name type="common">fairy-ring Marasmius</name>
    <dbReference type="NCBI Taxonomy" id="181124"/>
    <lineage>
        <taxon>Eukaryota</taxon>
        <taxon>Fungi</taxon>
        <taxon>Dikarya</taxon>
        <taxon>Basidiomycota</taxon>
        <taxon>Agaricomycotina</taxon>
        <taxon>Agaricomycetes</taxon>
        <taxon>Agaricomycetidae</taxon>
        <taxon>Agaricales</taxon>
        <taxon>Marasmiineae</taxon>
        <taxon>Marasmiaceae</taxon>
        <taxon>Marasmius</taxon>
    </lineage>
</organism>
<dbReference type="InterPro" id="IPR036264">
    <property type="entry name" value="Bact_exopeptidase_dim_dom"/>
</dbReference>
<dbReference type="Gene3D" id="3.30.70.360">
    <property type="match status" value="1"/>
</dbReference>
<comment type="caution">
    <text evidence="5">The sequence shown here is derived from an EMBL/GenBank/DDBJ whole genome shotgun (WGS) entry which is preliminary data.</text>
</comment>
<dbReference type="EMBL" id="CM032186">
    <property type="protein sequence ID" value="KAG7090813.1"/>
    <property type="molecule type" value="Genomic_DNA"/>
</dbReference>
<feature type="domain" description="Peptidase M20 dimerisation" evidence="4">
    <location>
        <begin position="212"/>
        <end position="298"/>
    </location>
</feature>
<dbReference type="RefSeq" id="XP_043007283.1">
    <property type="nucleotide sequence ID" value="XM_043154825.1"/>
</dbReference>
<feature type="compositionally biased region" description="Basic and acidic residues" evidence="3">
    <location>
        <begin position="16"/>
        <end position="26"/>
    </location>
</feature>
<dbReference type="Pfam" id="PF01546">
    <property type="entry name" value="Peptidase_M20"/>
    <property type="match status" value="1"/>
</dbReference>
<evidence type="ECO:0000259" key="4">
    <source>
        <dbReference type="Pfam" id="PF07687"/>
    </source>
</evidence>
<dbReference type="OrthoDB" id="6119954at2759"/>
<dbReference type="GeneID" id="66078973"/>
<dbReference type="PANTHER" id="PTHR30575:SF0">
    <property type="entry name" value="XAA-ARG DIPEPTIDASE"/>
    <property type="match status" value="1"/>
</dbReference>
<dbReference type="PIRSF" id="PIRSF037226">
    <property type="entry name" value="Amidohydrolase_ACY1L2_prd"/>
    <property type="match status" value="1"/>
</dbReference>
<evidence type="ECO:0000256" key="2">
    <source>
        <dbReference type="PIRNR" id="PIRNR037226"/>
    </source>
</evidence>
<evidence type="ECO:0000313" key="6">
    <source>
        <dbReference type="Proteomes" id="UP001049176"/>
    </source>
</evidence>
<dbReference type="NCBIfam" id="TIGR01891">
    <property type="entry name" value="amidohydrolases"/>
    <property type="match status" value="1"/>
</dbReference>
<dbReference type="InterPro" id="IPR017439">
    <property type="entry name" value="Amidohydrolase"/>
</dbReference>
<dbReference type="Pfam" id="PF07687">
    <property type="entry name" value="M20_dimer"/>
    <property type="match status" value="1"/>
</dbReference>
<comment type="similarity">
    <text evidence="1 2">Belongs to the peptidase M20A family.</text>
</comment>
<name>A0A9P7UQY2_9AGAR</name>
<dbReference type="InterPro" id="IPR017144">
    <property type="entry name" value="Xaa-Arg_dipeptidase"/>
</dbReference>
<dbReference type="Proteomes" id="UP001049176">
    <property type="component" value="Chromosome 6"/>
</dbReference>
<protein>
    <recommendedName>
        <fullName evidence="2">Peptidase M20 domain-containing protein 2</fullName>
    </recommendedName>
</protein>
<dbReference type="Gene3D" id="3.40.630.10">
    <property type="entry name" value="Zn peptidases"/>
    <property type="match status" value="1"/>
</dbReference>
<dbReference type="GO" id="GO:0016805">
    <property type="term" value="F:dipeptidase activity"/>
    <property type="evidence" value="ECO:0007669"/>
    <property type="project" value="InterPro"/>
</dbReference>
<dbReference type="KEGG" id="more:E1B28_009897"/>
<dbReference type="CDD" id="cd05672">
    <property type="entry name" value="M20_ACY1L2-like"/>
    <property type="match status" value="1"/>
</dbReference>
<evidence type="ECO:0000256" key="1">
    <source>
        <dbReference type="ARBA" id="ARBA00006247"/>
    </source>
</evidence>
<keyword evidence="6" id="KW-1185">Reference proteome</keyword>
<dbReference type="PANTHER" id="PTHR30575">
    <property type="entry name" value="PEPTIDASE M20"/>
    <property type="match status" value="1"/>
</dbReference>